<evidence type="ECO:0000313" key="4">
    <source>
        <dbReference type="Proteomes" id="UP000799770"/>
    </source>
</evidence>
<keyword evidence="2" id="KW-0472">Membrane</keyword>
<name>A0A6A5YZE9_9PLEO</name>
<feature type="transmembrane region" description="Helical" evidence="2">
    <location>
        <begin position="540"/>
        <end position="563"/>
    </location>
</feature>
<dbReference type="OrthoDB" id="5392263at2759"/>
<dbReference type="Proteomes" id="UP000799770">
    <property type="component" value="Unassembled WGS sequence"/>
</dbReference>
<feature type="transmembrane region" description="Helical" evidence="2">
    <location>
        <begin position="229"/>
        <end position="250"/>
    </location>
</feature>
<proteinExistence type="predicted"/>
<feature type="compositionally biased region" description="Polar residues" evidence="1">
    <location>
        <begin position="329"/>
        <end position="345"/>
    </location>
</feature>
<organism evidence="3 4">
    <name type="scientific">Lophiotrema nucula</name>
    <dbReference type="NCBI Taxonomy" id="690887"/>
    <lineage>
        <taxon>Eukaryota</taxon>
        <taxon>Fungi</taxon>
        <taxon>Dikarya</taxon>
        <taxon>Ascomycota</taxon>
        <taxon>Pezizomycotina</taxon>
        <taxon>Dothideomycetes</taxon>
        <taxon>Pleosporomycetidae</taxon>
        <taxon>Pleosporales</taxon>
        <taxon>Lophiotremataceae</taxon>
        <taxon>Lophiotrema</taxon>
    </lineage>
</organism>
<feature type="transmembrane region" description="Helical" evidence="2">
    <location>
        <begin position="421"/>
        <end position="445"/>
    </location>
</feature>
<evidence type="ECO:0000256" key="1">
    <source>
        <dbReference type="SAM" id="MobiDB-lite"/>
    </source>
</evidence>
<feature type="transmembrane region" description="Helical" evidence="2">
    <location>
        <begin position="451"/>
        <end position="473"/>
    </location>
</feature>
<evidence type="ECO:0000256" key="2">
    <source>
        <dbReference type="SAM" id="Phobius"/>
    </source>
</evidence>
<feature type="transmembrane region" description="Helical" evidence="2">
    <location>
        <begin position="494"/>
        <end position="520"/>
    </location>
</feature>
<dbReference type="EMBL" id="ML977330">
    <property type="protein sequence ID" value="KAF2112515.1"/>
    <property type="molecule type" value="Genomic_DNA"/>
</dbReference>
<feature type="transmembrane region" description="Helical" evidence="2">
    <location>
        <begin position="198"/>
        <end position="223"/>
    </location>
</feature>
<gene>
    <name evidence="3" type="ORF">BDV96DRAFT_648772</name>
</gene>
<accession>A0A6A5YZE9</accession>
<sequence length="597" mass="66488">MNGIDKITIRNGSFIYNGTVPGLPNDKRATFITPTYYGCHTMCGSAPQLNTPGTALGLVTTWVFPFAILLSLPYESSIATKKVRRTVIAVLNWLGSPQTSLTATIDNFLQIRRCHRRVKDEEHDKAWNNLLYVVSVFNQFDLPSRAEQEDFIRALVYGLYCTVNITNSNQLNRPEVRLTRDLLSELASQLRLLRRKGVIPTLASLATFLVAFVFSVVLSFAAVGKDATVSPLVLGLGFGWLPTLVIFAIVDRNPVSSVRSAVLMSRWLFNVNAIHTCFSESALGDVSRIQWWTAEPSDNDQPGENTAANMIAPEDVQTEDDAKPDNESQDLNGPQSDNATQQGSEVESGECEVIDDRTPFKGIPPAFRVGEFIGQGRRMQYSGLASAVLENIDSSHFGHHLVSCDSATSAIVRRLNGRRPAAWFVTACVSLFLVFSQLAMAFMLAYNTPSVGLGCWSGGYVVYAFLSSISWIVQLFCKRPGRWTRFLCHTSNGLAFCFLIAFTLAMLTGAFNSCFCMTLFGRSYMNFESSEFYLKFFHVGRYWIGATVIGGLVPFISFLWAVFGWLKCQHLWTVNETGRSTGELKSREINSDWLRYN</sequence>
<keyword evidence="2" id="KW-0812">Transmembrane</keyword>
<feature type="region of interest" description="Disordered" evidence="1">
    <location>
        <begin position="317"/>
        <end position="351"/>
    </location>
</feature>
<keyword evidence="4" id="KW-1185">Reference proteome</keyword>
<dbReference type="AlphaFoldDB" id="A0A6A5YZE9"/>
<evidence type="ECO:0000313" key="3">
    <source>
        <dbReference type="EMBL" id="KAF2112515.1"/>
    </source>
</evidence>
<protein>
    <submittedName>
        <fullName evidence="3">Uncharacterized protein</fullName>
    </submittedName>
</protein>
<keyword evidence="2" id="KW-1133">Transmembrane helix</keyword>
<reference evidence="3" key="1">
    <citation type="journal article" date="2020" name="Stud. Mycol.">
        <title>101 Dothideomycetes genomes: a test case for predicting lifestyles and emergence of pathogens.</title>
        <authorList>
            <person name="Haridas S."/>
            <person name="Albert R."/>
            <person name="Binder M."/>
            <person name="Bloem J."/>
            <person name="Labutti K."/>
            <person name="Salamov A."/>
            <person name="Andreopoulos B."/>
            <person name="Baker S."/>
            <person name="Barry K."/>
            <person name="Bills G."/>
            <person name="Bluhm B."/>
            <person name="Cannon C."/>
            <person name="Castanera R."/>
            <person name="Culley D."/>
            <person name="Daum C."/>
            <person name="Ezra D."/>
            <person name="Gonzalez J."/>
            <person name="Henrissat B."/>
            <person name="Kuo A."/>
            <person name="Liang C."/>
            <person name="Lipzen A."/>
            <person name="Lutzoni F."/>
            <person name="Magnuson J."/>
            <person name="Mondo S."/>
            <person name="Nolan M."/>
            <person name="Ohm R."/>
            <person name="Pangilinan J."/>
            <person name="Park H.-J."/>
            <person name="Ramirez L."/>
            <person name="Alfaro M."/>
            <person name="Sun H."/>
            <person name="Tritt A."/>
            <person name="Yoshinaga Y."/>
            <person name="Zwiers L.-H."/>
            <person name="Turgeon B."/>
            <person name="Goodwin S."/>
            <person name="Spatafora J."/>
            <person name="Crous P."/>
            <person name="Grigoriev I."/>
        </authorList>
    </citation>
    <scope>NUCLEOTIDE SEQUENCE</scope>
    <source>
        <strain evidence="3">CBS 627.86</strain>
    </source>
</reference>